<proteinExistence type="predicted"/>
<gene>
    <name evidence="2" type="ORF">EYF80_005083</name>
</gene>
<evidence type="ECO:0000313" key="3">
    <source>
        <dbReference type="Proteomes" id="UP000314294"/>
    </source>
</evidence>
<dbReference type="Proteomes" id="UP000314294">
    <property type="component" value="Unassembled WGS sequence"/>
</dbReference>
<organism evidence="2 3">
    <name type="scientific">Liparis tanakae</name>
    <name type="common">Tanaka's snailfish</name>
    <dbReference type="NCBI Taxonomy" id="230148"/>
    <lineage>
        <taxon>Eukaryota</taxon>
        <taxon>Metazoa</taxon>
        <taxon>Chordata</taxon>
        <taxon>Craniata</taxon>
        <taxon>Vertebrata</taxon>
        <taxon>Euteleostomi</taxon>
        <taxon>Actinopterygii</taxon>
        <taxon>Neopterygii</taxon>
        <taxon>Teleostei</taxon>
        <taxon>Neoteleostei</taxon>
        <taxon>Acanthomorphata</taxon>
        <taxon>Eupercaria</taxon>
        <taxon>Perciformes</taxon>
        <taxon>Cottioidei</taxon>
        <taxon>Cottales</taxon>
        <taxon>Liparidae</taxon>
        <taxon>Liparis</taxon>
    </lineage>
</organism>
<feature type="region of interest" description="Disordered" evidence="1">
    <location>
        <begin position="65"/>
        <end position="104"/>
    </location>
</feature>
<evidence type="ECO:0000256" key="1">
    <source>
        <dbReference type="SAM" id="MobiDB-lite"/>
    </source>
</evidence>
<reference evidence="2 3" key="1">
    <citation type="submission" date="2019-03" db="EMBL/GenBank/DDBJ databases">
        <title>First draft genome of Liparis tanakae, snailfish: a comprehensive survey of snailfish specific genes.</title>
        <authorList>
            <person name="Kim W."/>
            <person name="Song I."/>
            <person name="Jeong J.-H."/>
            <person name="Kim D."/>
            <person name="Kim S."/>
            <person name="Ryu S."/>
            <person name="Song J.Y."/>
            <person name="Lee S.K."/>
        </authorList>
    </citation>
    <scope>NUCLEOTIDE SEQUENCE [LARGE SCALE GENOMIC DNA]</scope>
    <source>
        <tissue evidence="2">Muscle</tissue>
    </source>
</reference>
<name>A0A4Z2J4Q1_9TELE</name>
<evidence type="ECO:0000313" key="2">
    <source>
        <dbReference type="EMBL" id="TNN84668.1"/>
    </source>
</evidence>
<comment type="caution">
    <text evidence="2">The sequence shown here is derived from an EMBL/GenBank/DDBJ whole genome shotgun (WGS) entry which is preliminary data.</text>
</comment>
<sequence>MDRWKHVSVLWPADSMYRVSGRDCRGQRVIDEFKLTVQTEENKMMDGACAKIGKLGLWVQEETHRKPDSICPMQQTRPSDEPDQGTTGTEGPDTHGAVSGENIE</sequence>
<dbReference type="EMBL" id="SRLO01000025">
    <property type="protein sequence ID" value="TNN84668.1"/>
    <property type="molecule type" value="Genomic_DNA"/>
</dbReference>
<keyword evidence="3" id="KW-1185">Reference proteome</keyword>
<dbReference type="AlphaFoldDB" id="A0A4Z2J4Q1"/>
<accession>A0A4Z2J4Q1</accession>
<protein>
    <submittedName>
        <fullName evidence="2">Uncharacterized protein</fullName>
    </submittedName>
</protein>